<dbReference type="InterPro" id="IPR009057">
    <property type="entry name" value="Homeodomain-like_sf"/>
</dbReference>
<evidence type="ECO:0000313" key="6">
    <source>
        <dbReference type="EMBL" id="TVT19841.1"/>
    </source>
</evidence>
<dbReference type="InterPro" id="IPR001647">
    <property type="entry name" value="HTH_TetR"/>
</dbReference>
<dbReference type="Gene3D" id="1.10.357.10">
    <property type="entry name" value="Tetracycline Repressor, domain 2"/>
    <property type="match status" value="1"/>
</dbReference>
<dbReference type="SUPFAM" id="SSF46689">
    <property type="entry name" value="Homeodomain-like"/>
    <property type="match status" value="1"/>
</dbReference>
<dbReference type="Proteomes" id="UP000318578">
    <property type="component" value="Unassembled WGS sequence"/>
</dbReference>
<keyword evidence="7" id="KW-1185">Reference proteome</keyword>
<feature type="DNA-binding region" description="H-T-H motif" evidence="4">
    <location>
        <begin position="29"/>
        <end position="48"/>
    </location>
</feature>
<dbReference type="PANTHER" id="PTHR47506">
    <property type="entry name" value="TRANSCRIPTIONAL REGULATORY PROTEIN"/>
    <property type="match status" value="1"/>
</dbReference>
<keyword evidence="2 4" id="KW-0238">DNA-binding</keyword>
<keyword evidence="1" id="KW-0805">Transcription regulation</keyword>
<feature type="domain" description="HTH tetR-type" evidence="5">
    <location>
        <begin position="6"/>
        <end position="66"/>
    </location>
</feature>
<dbReference type="PANTHER" id="PTHR47506:SF1">
    <property type="entry name" value="HTH-TYPE TRANSCRIPTIONAL REGULATOR YJDC"/>
    <property type="match status" value="1"/>
</dbReference>
<evidence type="ECO:0000256" key="3">
    <source>
        <dbReference type="ARBA" id="ARBA00023163"/>
    </source>
</evidence>
<gene>
    <name evidence="6" type="ORF">FNH06_22735</name>
</gene>
<comment type="caution">
    <text evidence="6">The sequence shown here is derived from an EMBL/GenBank/DDBJ whole genome shotgun (WGS) entry which is preliminary data.</text>
</comment>
<evidence type="ECO:0000313" key="7">
    <source>
        <dbReference type="Proteomes" id="UP000318578"/>
    </source>
</evidence>
<dbReference type="AlphaFoldDB" id="A0A558A6E4"/>
<dbReference type="GO" id="GO:0003677">
    <property type="term" value="F:DNA binding"/>
    <property type="evidence" value="ECO:0007669"/>
    <property type="project" value="UniProtKB-UniRule"/>
</dbReference>
<organism evidence="6 7">
    <name type="scientific">Amycolatopsis acidiphila</name>
    <dbReference type="NCBI Taxonomy" id="715473"/>
    <lineage>
        <taxon>Bacteria</taxon>
        <taxon>Bacillati</taxon>
        <taxon>Actinomycetota</taxon>
        <taxon>Actinomycetes</taxon>
        <taxon>Pseudonocardiales</taxon>
        <taxon>Pseudonocardiaceae</taxon>
        <taxon>Amycolatopsis</taxon>
    </lineage>
</organism>
<dbReference type="PROSITE" id="PS50977">
    <property type="entry name" value="HTH_TETR_2"/>
    <property type="match status" value="1"/>
</dbReference>
<evidence type="ECO:0000256" key="1">
    <source>
        <dbReference type="ARBA" id="ARBA00023015"/>
    </source>
</evidence>
<evidence type="ECO:0000256" key="4">
    <source>
        <dbReference type="PROSITE-ProRule" id="PRU00335"/>
    </source>
</evidence>
<name>A0A558A6E4_9PSEU</name>
<evidence type="ECO:0000259" key="5">
    <source>
        <dbReference type="PROSITE" id="PS50977"/>
    </source>
</evidence>
<sequence>MTVRQAAARERILTTAYELFSRRGIRAVGVDEVVRRAGVVKATLYRHFPSKDQLVLAFLARREQLWTREAIDAGARGRAATGEGRLLAVFDVLDELFHAGTELASCSFIKVLLEMGAEHPVGQACVGYLENVRALFRDWAEEAKLPDPAGLAKSWHLLVKGAIIGAAEGDLEAARSARVLAECLLELERAKAR</sequence>
<protein>
    <submittedName>
        <fullName evidence="6">TetR/AcrR family transcriptional regulator</fullName>
    </submittedName>
</protein>
<dbReference type="EMBL" id="VJZA01000042">
    <property type="protein sequence ID" value="TVT19841.1"/>
    <property type="molecule type" value="Genomic_DNA"/>
</dbReference>
<dbReference type="RefSeq" id="WP_144641900.1">
    <property type="nucleotide sequence ID" value="NZ_BNAX01000007.1"/>
</dbReference>
<evidence type="ECO:0000256" key="2">
    <source>
        <dbReference type="ARBA" id="ARBA00023125"/>
    </source>
</evidence>
<dbReference type="OrthoDB" id="4214267at2"/>
<proteinExistence type="predicted"/>
<keyword evidence="3" id="KW-0804">Transcription</keyword>
<accession>A0A558A6E4</accession>
<reference evidence="6 7" key="1">
    <citation type="submission" date="2019-07" db="EMBL/GenBank/DDBJ databases">
        <title>New species of Amycolatopsis and Streptomyces.</title>
        <authorList>
            <person name="Duangmal K."/>
            <person name="Teo W.F.A."/>
            <person name="Lipun K."/>
        </authorList>
    </citation>
    <scope>NUCLEOTIDE SEQUENCE [LARGE SCALE GENOMIC DNA]</scope>
    <source>
        <strain evidence="6 7">JCM 30562</strain>
    </source>
</reference>
<dbReference type="PRINTS" id="PR00455">
    <property type="entry name" value="HTHTETR"/>
</dbReference>
<dbReference type="Pfam" id="PF00440">
    <property type="entry name" value="TetR_N"/>
    <property type="match status" value="1"/>
</dbReference>